<evidence type="ECO:0000313" key="4">
    <source>
        <dbReference type="Proteomes" id="UP001163203"/>
    </source>
</evidence>
<organism evidence="3 4">
    <name type="scientific">Amycolatopsis cynarae</name>
    <dbReference type="NCBI Taxonomy" id="2995223"/>
    <lineage>
        <taxon>Bacteria</taxon>
        <taxon>Bacillati</taxon>
        <taxon>Actinomycetota</taxon>
        <taxon>Actinomycetes</taxon>
        <taxon>Pseudonocardiales</taxon>
        <taxon>Pseudonocardiaceae</taxon>
        <taxon>Amycolatopsis</taxon>
    </lineage>
</organism>
<keyword evidence="1" id="KW-1133">Transmembrane helix</keyword>
<keyword evidence="1" id="KW-0812">Transmembrane</keyword>
<evidence type="ECO:0000256" key="1">
    <source>
        <dbReference type="SAM" id="Phobius"/>
    </source>
</evidence>
<keyword evidence="1" id="KW-0472">Membrane</keyword>
<dbReference type="EMBL" id="CP113836">
    <property type="protein sequence ID" value="WAL67531.1"/>
    <property type="molecule type" value="Genomic_DNA"/>
</dbReference>
<protein>
    <recommendedName>
        <fullName evidence="2">DUF11 domain-containing protein</fullName>
    </recommendedName>
</protein>
<proteinExistence type="predicted"/>
<evidence type="ECO:0000259" key="2">
    <source>
        <dbReference type="Pfam" id="PF01345"/>
    </source>
</evidence>
<keyword evidence="4" id="KW-1185">Reference proteome</keyword>
<feature type="domain" description="DUF11" evidence="2">
    <location>
        <begin position="18"/>
        <end position="76"/>
    </location>
</feature>
<dbReference type="InterPro" id="IPR001434">
    <property type="entry name" value="OmcB-like_DUF11"/>
</dbReference>
<evidence type="ECO:0000313" key="3">
    <source>
        <dbReference type="EMBL" id="WAL67531.1"/>
    </source>
</evidence>
<gene>
    <name evidence="3" type="ORF">ORV05_07045</name>
</gene>
<dbReference type="Pfam" id="PF01345">
    <property type="entry name" value="DUF11"/>
    <property type="match status" value="1"/>
</dbReference>
<accession>A0ABY7B9J1</accession>
<name>A0ABY7B9J1_9PSEU</name>
<sequence length="111" mass="10892">MTDQVPATNLRAGTPGCTLTGSNLSCVGGLLPVGQSATITVTGTATGPLGYVTNTATVTGNEPDPNTGNNSAGSTVEIVDVPVLPVGMAAGVVGLSGLGFGLRRRNRHSAS</sequence>
<dbReference type="Proteomes" id="UP001163203">
    <property type="component" value="Chromosome"/>
</dbReference>
<reference evidence="3" key="1">
    <citation type="submission" date="2022-11" db="EMBL/GenBank/DDBJ databases">
        <authorList>
            <person name="Mo P."/>
        </authorList>
    </citation>
    <scope>NUCLEOTIDE SEQUENCE</scope>
    <source>
        <strain evidence="3">HUAS 11-8</strain>
    </source>
</reference>
<dbReference type="RefSeq" id="WP_268757630.1">
    <property type="nucleotide sequence ID" value="NZ_CP113836.1"/>
</dbReference>
<feature type="transmembrane region" description="Helical" evidence="1">
    <location>
        <begin position="83"/>
        <end position="102"/>
    </location>
</feature>